<dbReference type="KEGG" id="spu:577209"/>
<keyword evidence="3" id="KW-0072">Autophagy</keyword>
<sequence>MNARSQTFELTVEGWQIEEVVLSLFHTLLFHRTTGKFQYKQEGTYSIGTVGMVEQDCDYTDFSYIRCESAELDAYLRKEVSGFRDILKSNDGLHSGQISLEFYEKKKNRWPFPDESIPWEVWNLNINVVTLTNEHERQAYREKLGELLGERVVCIVEAMNRHDYLPKAPNQPLLDTVFNTTFTDVQPYLFKISCQNSGPTNASVGTAVKKLVRDTLAL</sequence>
<name>A0A7M7T2C1_STRPU</name>
<dbReference type="InParanoid" id="A0A7M7T2C1"/>
<dbReference type="EnsemblMetazoa" id="XM_030992895">
    <property type="protein sequence ID" value="XP_030848755"/>
    <property type="gene ID" value="LOC577209"/>
</dbReference>
<proteinExistence type="inferred from homology"/>
<dbReference type="OrthoDB" id="10259639at2759"/>
<dbReference type="CTD" id="60673"/>
<dbReference type="PANTHER" id="PTHR13292:SF0">
    <property type="entry name" value="AUTOPHAGY-RELATED PROTEIN 101"/>
    <property type="match status" value="1"/>
</dbReference>
<dbReference type="AlphaFoldDB" id="A0A7M7T2C1"/>
<evidence type="ECO:0000256" key="3">
    <source>
        <dbReference type="ARBA" id="ARBA00023006"/>
    </source>
</evidence>
<dbReference type="GO" id="GO:0000045">
    <property type="term" value="P:autophagosome assembly"/>
    <property type="evidence" value="ECO:0000318"/>
    <property type="project" value="GO_Central"/>
</dbReference>
<dbReference type="GO" id="GO:0019901">
    <property type="term" value="F:protein kinase binding"/>
    <property type="evidence" value="ECO:0000318"/>
    <property type="project" value="GO_Central"/>
</dbReference>
<dbReference type="RefSeq" id="XP_030848755.1">
    <property type="nucleotide sequence ID" value="XM_030992895.1"/>
</dbReference>
<dbReference type="GO" id="GO:1990316">
    <property type="term" value="C:Atg1/ULK1 kinase complex"/>
    <property type="evidence" value="ECO:0000318"/>
    <property type="project" value="GO_Central"/>
</dbReference>
<organism evidence="4 5">
    <name type="scientific">Strongylocentrotus purpuratus</name>
    <name type="common">Purple sea urchin</name>
    <dbReference type="NCBI Taxonomy" id="7668"/>
    <lineage>
        <taxon>Eukaryota</taxon>
        <taxon>Metazoa</taxon>
        <taxon>Echinodermata</taxon>
        <taxon>Eleutherozoa</taxon>
        <taxon>Echinozoa</taxon>
        <taxon>Echinoidea</taxon>
        <taxon>Euechinoidea</taxon>
        <taxon>Echinacea</taxon>
        <taxon>Camarodonta</taxon>
        <taxon>Echinidea</taxon>
        <taxon>Strongylocentrotidae</taxon>
        <taxon>Strongylocentrotus</taxon>
    </lineage>
</organism>
<accession>A0A7M7T2C1</accession>
<keyword evidence="5" id="KW-1185">Reference proteome</keyword>
<dbReference type="InterPro" id="IPR012445">
    <property type="entry name" value="ATG101"/>
</dbReference>
<evidence type="ECO:0000256" key="2">
    <source>
        <dbReference type="ARBA" id="ARBA00018874"/>
    </source>
</evidence>
<reference evidence="5" key="1">
    <citation type="submission" date="2015-02" db="EMBL/GenBank/DDBJ databases">
        <title>Genome sequencing for Strongylocentrotus purpuratus.</title>
        <authorList>
            <person name="Murali S."/>
            <person name="Liu Y."/>
            <person name="Vee V."/>
            <person name="English A."/>
            <person name="Wang M."/>
            <person name="Skinner E."/>
            <person name="Han Y."/>
            <person name="Muzny D.M."/>
            <person name="Worley K.C."/>
            <person name="Gibbs R.A."/>
        </authorList>
    </citation>
    <scope>NUCLEOTIDE SEQUENCE</scope>
</reference>
<dbReference type="GO" id="GO:0000407">
    <property type="term" value="C:phagophore assembly site"/>
    <property type="evidence" value="ECO:0000318"/>
    <property type="project" value="GO_Central"/>
</dbReference>
<dbReference type="Proteomes" id="UP000007110">
    <property type="component" value="Unassembled WGS sequence"/>
</dbReference>
<dbReference type="GeneID" id="577209"/>
<dbReference type="Pfam" id="PF07855">
    <property type="entry name" value="ATG101"/>
    <property type="match status" value="1"/>
</dbReference>
<dbReference type="OMA" id="ELAMCVD"/>
<comment type="similarity">
    <text evidence="1">Belongs to the ATG101 family.</text>
</comment>
<reference evidence="4" key="2">
    <citation type="submission" date="2021-01" db="UniProtKB">
        <authorList>
            <consortium name="EnsemblMetazoa"/>
        </authorList>
    </citation>
    <scope>IDENTIFICATION</scope>
</reference>
<protein>
    <recommendedName>
        <fullName evidence="2">Autophagy-related protein 101</fullName>
    </recommendedName>
</protein>
<evidence type="ECO:0000313" key="4">
    <source>
        <dbReference type="EnsemblMetazoa" id="XP_030848755"/>
    </source>
</evidence>
<dbReference type="FunCoup" id="A0A7M7T2C1">
    <property type="interactions" value="1310"/>
</dbReference>
<dbReference type="PANTHER" id="PTHR13292">
    <property type="entry name" value="AUTOPHAGY-RELATED PROTEIN 101"/>
    <property type="match status" value="1"/>
</dbReference>
<evidence type="ECO:0000256" key="1">
    <source>
        <dbReference type="ARBA" id="ARBA00007130"/>
    </source>
</evidence>
<evidence type="ECO:0000313" key="5">
    <source>
        <dbReference type="Proteomes" id="UP000007110"/>
    </source>
</evidence>